<organism evidence="1 2">
    <name type="scientific">Zingiber officinale</name>
    <name type="common">Ginger</name>
    <name type="synonym">Amomum zingiber</name>
    <dbReference type="NCBI Taxonomy" id="94328"/>
    <lineage>
        <taxon>Eukaryota</taxon>
        <taxon>Viridiplantae</taxon>
        <taxon>Streptophyta</taxon>
        <taxon>Embryophyta</taxon>
        <taxon>Tracheophyta</taxon>
        <taxon>Spermatophyta</taxon>
        <taxon>Magnoliopsida</taxon>
        <taxon>Liliopsida</taxon>
        <taxon>Zingiberales</taxon>
        <taxon>Zingiberaceae</taxon>
        <taxon>Zingiber</taxon>
    </lineage>
</organism>
<accession>A0A8J5EEL4</accession>
<dbReference type="PANTHER" id="PTHR46157">
    <property type="entry name" value="K(+) EFFLUX ANTIPORTER 3, CHLOROPLASTIC"/>
    <property type="match status" value="1"/>
</dbReference>
<dbReference type="Proteomes" id="UP000734854">
    <property type="component" value="Unassembled WGS sequence"/>
</dbReference>
<dbReference type="EMBL" id="JACMSC010000019">
    <property type="protein sequence ID" value="KAG6474394.1"/>
    <property type="molecule type" value="Genomic_DNA"/>
</dbReference>
<name>A0A8J5EEL4_ZINOF</name>
<gene>
    <name evidence="1" type="ORF">ZIOFF_068329</name>
</gene>
<reference evidence="1 2" key="1">
    <citation type="submission" date="2020-08" db="EMBL/GenBank/DDBJ databases">
        <title>Plant Genome Project.</title>
        <authorList>
            <person name="Zhang R.-G."/>
        </authorList>
    </citation>
    <scope>NUCLEOTIDE SEQUENCE [LARGE SCALE GENOMIC DNA]</scope>
    <source>
        <tissue evidence="1">Rhizome</tissue>
    </source>
</reference>
<dbReference type="GO" id="GO:0009507">
    <property type="term" value="C:chloroplast"/>
    <property type="evidence" value="ECO:0007669"/>
    <property type="project" value="TreeGrafter"/>
</dbReference>
<sequence length="117" mass="13191">MTCYTSSYCLYHYCIRALFISDRAERTSQLVQQPDTITIEEVASSSKPMSRAIRIITNKIKKLIQLLPQQEINREEVSLFDMLWLLPTSVIFVPAFQKIPGGNLVLGYLAAGILIGP</sequence>
<dbReference type="GO" id="GO:0015386">
    <property type="term" value="F:potassium:proton antiporter activity"/>
    <property type="evidence" value="ECO:0007669"/>
    <property type="project" value="TreeGrafter"/>
</dbReference>
<keyword evidence="2" id="KW-1185">Reference proteome</keyword>
<dbReference type="AlphaFoldDB" id="A0A8J5EEL4"/>
<evidence type="ECO:0000313" key="1">
    <source>
        <dbReference type="EMBL" id="KAG6474394.1"/>
    </source>
</evidence>
<dbReference type="GO" id="GO:0016020">
    <property type="term" value="C:membrane"/>
    <property type="evidence" value="ECO:0007669"/>
    <property type="project" value="TreeGrafter"/>
</dbReference>
<proteinExistence type="predicted"/>
<protein>
    <submittedName>
        <fullName evidence="1">Uncharacterized protein</fullName>
    </submittedName>
</protein>
<comment type="caution">
    <text evidence="1">The sequence shown here is derived from an EMBL/GenBank/DDBJ whole genome shotgun (WGS) entry which is preliminary data.</text>
</comment>
<dbReference type="PANTHER" id="PTHR46157:SF2">
    <property type="entry name" value="K(+) EFFLUX ANTIPORTER 1, CHLOROPLASTIC-RELATED"/>
    <property type="match status" value="1"/>
</dbReference>
<evidence type="ECO:0000313" key="2">
    <source>
        <dbReference type="Proteomes" id="UP000734854"/>
    </source>
</evidence>